<comment type="pathway">
    <text evidence="2 11">Cofactor biosynthesis; NAD(+) biosynthesis; iminoaspartate from L-aspartate (oxidase route): step 1/1.</text>
</comment>
<dbReference type="EC" id="1.4.3.16" evidence="4 10"/>
<evidence type="ECO:0000256" key="5">
    <source>
        <dbReference type="ARBA" id="ARBA00022630"/>
    </source>
</evidence>
<evidence type="ECO:0000256" key="3">
    <source>
        <dbReference type="ARBA" id="ARBA00008562"/>
    </source>
</evidence>
<dbReference type="KEGG" id="cser:CCO03_09970"/>
<comment type="cofactor">
    <cofactor evidence="1 11">
        <name>FAD</name>
        <dbReference type="ChEBI" id="CHEBI:57692"/>
    </cofactor>
</comment>
<dbReference type="SUPFAM" id="SSF51905">
    <property type="entry name" value="FAD/NAD(P)-binding domain"/>
    <property type="match status" value="1"/>
</dbReference>
<evidence type="ECO:0000256" key="6">
    <source>
        <dbReference type="ARBA" id="ARBA00022642"/>
    </source>
</evidence>
<feature type="domain" description="FAD-dependent oxidoreductase 2 FAD-binding" evidence="13">
    <location>
        <begin position="16"/>
        <end position="391"/>
    </location>
</feature>
<gene>
    <name evidence="15" type="ORF">CCO03_09970</name>
</gene>
<dbReference type="InterPro" id="IPR037099">
    <property type="entry name" value="Fum_R/Succ_DH_flav-like_C_sf"/>
</dbReference>
<dbReference type="SUPFAM" id="SSF56425">
    <property type="entry name" value="Succinate dehydrogenase/fumarate reductase flavoprotein, catalytic domain"/>
    <property type="match status" value="1"/>
</dbReference>
<evidence type="ECO:0000256" key="7">
    <source>
        <dbReference type="ARBA" id="ARBA00022827"/>
    </source>
</evidence>
<dbReference type="RefSeq" id="WP_087280571.1">
    <property type="nucleotide sequence ID" value="NZ_CP021455.1"/>
</dbReference>
<dbReference type="InterPro" id="IPR003953">
    <property type="entry name" value="FAD-dep_OxRdtase_2_FAD-bd"/>
</dbReference>
<evidence type="ECO:0000259" key="13">
    <source>
        <dbReference type="Pfam" id="PF00890"/>
    </source>
</evidence>
<dbReference type="PANTHER" id="PTHR42716:SF2">
    <property type="entry name" value="L-ASPARTATE OXIDASE, CHLOROPLASTIC"/>
    <property type="match status" value="1"/>
</dbReference>
<dbReference type="Proteomes" id="UP000196138">
    <property type="component" value="Chromosome"/>
</dbReference>
<dbReference type="OrthoDB" id="9806724at2"/>
<feature type="domain" description="Fumarate reductase/succinate dehydrogenase flavoprotein-like C-terminal" evidence="14">
    <location>
        <begin position="553"/>
        <end position="583"/>
    </location>
</feature>
<protein>
    <recommendedName>
        <fullName evidence="4 10">L-aspartate oxidase</fullName>
        <ecNumber evidence="4 10">1.4.3.16</ecNumber>
    </recommendedName>
</protein>
<evidence type="ECO:0000313" key="16">
    <source>
        <dbReference type="Proteomes" id="UP000196138"/>
    </source>
</evidence>
<dbReference type="Pfam" id="PF00890">
    <property type="entry name" value="FAD_binding_2"/>
    <property type="match status" value="1"/>
</dbReference>
<comment type="function">
    <text evidence="11">Catalyzes the oxidation of L-aspartate to iminoaspartate.</text>
</comment>
<comment type="catalytic activity">
    <reaction evidence="9">
        <text>L-aspartate + O2 = iminosuccinate + H2O2</text>
        <dbReference type="Rhea" id="RHEA:25876"/>
        <dbReference type="ChEBI" id="CHEBI:15379"/>
        <dbReference type="ChEBI" id="CHEBI:16240"/>
        <dbReference type="ChEBI" id="CHEBI:29991"/>
        <dbReference type="ChEBI" id="CHEBI:77875"/>
        <dbReference type="EC" id="1.4.3.16"/>
    </reaction>
    <physiologicalReaction direction="left-to-right" evidence="9">
        <dbReference type="Rhea" id="RHEA:25877"/>
    </physiologicalReaction>
</comment>
<evidence type="ECO:0000259" key="14">
    <source>
        <dbReference type="Pfam" id="PF02910"/>
    </source>
</evidence>
<dbReference type="InterPro" id="IPR005288">
    <property type="entry name" value="NadB"/>
</dbReference>
<evidence type="ECO:0000256" key="12">
    <source>
        <dbReference type="SAM" id="MobiDB-lite"/>
    </source>
</evidence>
<dbReference type="Gene3D" id="1.20.58.100">
    <property type="entry name" value="Fumarate reductase/succinate dehydrogenase flavoprotein-like, C-terminal domain"/>
    <property type="match status" value="1"/>
</dbReference>
<dbReference type="InterPro" id="IPR015939">
    <property type="entry name" value="Fum_Rdtase/Succ_DH_flav-like_C"/>
</dbReference>
<keyword evidence="6 11" id="KW-0662">Pyridine nucleotide biosynthesis</keyword>
<dbReference type="EMBL" id="CP021455">
    <property type="protein sequence ID" value="ARU04964.1"/>
    <property type="molecule type" value="Genomic_DNA"/>
</dbReference>
<name>A0A1Y0EMS3_9BURK</name>
<dbReference type="UniPathway" id="UPA00253">
    <property type="reaction ID" value="UER00326"/>
</dbReference>
<keyword evidence="16" id="KW-1185">Reference proteome</keyword>
<evidence type="ECO:0000256" key="8">
    <source>
        <dbReference type="ARBA" id="ARBA00023002"/>
    </source>
</evidence>
<evidence type="ECO:0000256" key="11">
    <source>
        <dbReference type="RuleBase" id="RU362049"/>
    </source>
</evidence>
<feature type="compositionally biased region" description="Low complexity" evidence="12">
    <location>
        <begin position="454"/>
        <end position="465"/>
    </location>
</feature>
<keyword evidence="8 11" id="KW-0560">Oxidoreductase</keyword>
<dbReference type="SUPFAM" id="SSF46977">
    <property type="entry name" value="Succinate dehydrogenase/fumarate reductase flavoprotein C-terminal domain"/>
    <property type="match status" value="1"/>
</dbReference>
<feature type="region of interest" description="Disordered" evidence="12">
    <location>
        <begin position="434"/>
        <end position="476"/>
    </location>
</feature>
<dbReference type="GO" id="GO:0034628">
    <property type="term" value="P:'de novo' NAD+ biosynthetic process from L-aspartate"/>
    <property type="evidence" value="ECO:0007669"/>
    <property type="project" value="TreeGrafter"/>
</dbReference>
<sequence length="603" mass="62193">MADLHTPSREPVRHGDVLVIGAGLAGLSVALSLPAHLRVTVLSKGPLQACASAWAQGGIAAVLDPADDLESHVQDTLVAGAGQCDEAVVRAIVAQAPGAIAWLRSLGVDFDRDEGGQALHLTREGGHSHRRIAHVADRTGQAVHAALLQACRARAHIELLEGHAALALVTAGEAEGARCLGARVRQPGGEVVRWQAAHTVLATGGLGQLFASTTNPDCATGDGVAMAWRAGCRVQDLEFIQFHPTALQVQGRAVGLVTEALRGEGALLRLPDGTRFMPAHDARAELAPRDVVARAIWHEMRSRGLPHVLLDISHRPRDWLQRHFPGVMQLCAAHGLDLAQAPIPVAPCAHYACGGVRATVAGRTDLPGLYAVGEVARTGLHGANRLASNSLLECVVMGRQAARHLVGELAPKPHAEGSGEPRLQADQLAAPWPDVQAMPDPACPGRSSSPEPAAPQGDAGGAPRATSAGWVEPGAASVGTGPSLQALRQLMNAVAGIQRNAVDLAAAAAQLAAWQAQLAEGEHLAVHAPGDPGAAQVGGQGVGPVVLGPDAAVRHALDVCQLIVSAALQRRHSCGAHARSDEPGESLVAGDAINPQYAATAVH</sequence>
<evidence type="ECO:0000256" key="4">
    <source>
        <dbReference type="ARBA" id="ARBA00012173"/>
    </source>
</evidence>
<dbReference type="Gene3D" id="3.90.700.10">
    <property type="entry name" value="Succinate dehydrogenase/fumarate reductase flavoprotein, catalytic domain"/>
    <property type="match status" value="1"/>
</dbReference>
<proteinExistence type="inferred from homology"/>
<accession>A0A1Y0EMS3</accession>
<dbReference type="InterPro" id="IPR036188">
    <property type="entry name" value="FAD/NAD-bd_sf"/>
</dbReference>
<comment type="similarity">
    <text evidence="3 11">Belongs to the FAD-dependent oxidoreductase 2 family. NadB subfamily.</text>
</comment>
<organism evidence="15 16">
    <name type="scientific">Comamonas serinivorans</name>
    <dbReference type="NCBI Taxonomy" id="1082851"/>
    <lineage>
        <taxon>Bacteria</taxon>
        <taxon>Pseudomonadati</taxon>
        <taxon>Pseudomonadota</taxon>
        <taxon>Betaproteobacteria</taxon>
        <taxon>Burkholderiales</taxon>
        <taxon>Comamonadaceae</taxon>
        <taxon>Comamonas</taxon>
    </lineage>
</organism>
<dbReference type="Gene3D" id="3.50.50.60">
    <property type="entry name" value="FAD/NAD(P)-binding domain"/>
    <property type="match status" value="1"/>
</dbReference>
<evidence type="ECO:0000256" key="1">
    <source>
        <dbReference type="ARBA" id="ARBA00001974"/>
    </source>
</evidence>
<evidence type="ECO:0000256" key="2">
    <source>
        <dbReference type="ARBA" id="ARBA00004950"/>
    </source>
</evidence>
<dbReference type="GO" id="GO:0008734">
    <property type="term" value="F:L-aspartate oxidase activity"/>
    <property type="evidence" value="ECO:0007669"/>
    <property type="project" value="UniProtKB-UniRule"/>
</dbReference>
<evidence type="ECO:0000256" key="10">
    <source>
        <dbReference type="NCBIfam" id="TIGR00551"/>
    </source>
</evidence>
<evidence type="ECO:0000256" key="9">
    <source>
        <dbReference type="ARBA" id="ARBA00048305"/>
    </source>
</evidence>
<dbReference type="FunFam" id="3.90.700.10:FF:000002">
    <property type="entry name" value="L-aspartate oxidase"/>
    <property type="match status" value="1"/>
</dbReference>
<keyword evidence="7 11" id="KW-0274">FAD</keyword>
<dbReference type="AlphaFoldDB" id="A0A1Y0EMS3"/>
<comment type="subcellular location">
    <subcellularLocation>
        <location evidence="11">Cytoplasm</location>
    </subcellularLocation>
</comment>
<dbReference type="InterPro" id="IPR027477">
    <property type="entry name" value="Succ_DH/fumarate_Rdtase_cat_sf"/>
</dbReference>
<evidence type="ECO:0000313" key="15">
    <source>
        <dbReference type="EMBL" id="ARU04964.1"/>
    </source>
</evidence>
<dbReference type="GO" id="GO:0005737">
    <property type="term" value="C:cytoplasm"/>
    <property type="evidence" value="ECO:0007669"/>
    <property type="project" value="UniProtKB-SubCell"/>
</dbReference>
<dbReference type="Pfam" id="PF02910">
    <property type="entry name" value="Succ_DH_flav_C"/>
    <property type="match status" value="1"/>
</dbReference>
<dbReference type="NCBIfam" id="TIGR00551">
    <property type="entry name" value="nadB"/>
    <property type="match status" value="1"/>
</dbReference>
<keyword evidence="5 11" id="KW-0285">Flavoprotein</keyword>
<dbReference type="PANTHER" id="PTHR42716">
    <property type="entry name" value="L-ASPARTATE OXIDASE"/>
    <property type="match status" value="1"/>
</dbReference>
<reference evidence="15 16" key="1">
    <citation type="submission" date="2017-05" db="EMBL/GenBank/DDBJ databases">
        <authorList>
            <person name="Song R."/>
            <person name="Chenine A.L."/>
            <person name="Ruprecht R.M."/>
        </authorList>
    </citation>
    <scope>NUCLEOTIDE SEQUENCE [LARGE SCALE GENOMIC DNA]</scope>
    <source>
        <strain evidence="15 16">DSM 26136</strain>
    </source>
</reference>
<dbReference type="PRINTS" id="PR00368">
    <property type="entry name" value="FADPNR"/>
</dbReference>